<dbReference type="EMBL" id="LAZR01053145">
    <property type="protein sequence ID" value="KKK81397.1"/>
    <property type="molecule type" value="Genomic_DNA"/>
</dbReference>
<proteinExistence type="predicted"/>
<name>A0A0F8YJ45_9ZZZZ</name>
<organism evidence="1">
    <name type="scientific">marine sediment metagenome</name>
    <dbReference type="NCBI Taxonomy" id="412755"/>
    <lineage>
        <taxon>unclassified sequences</taxon>
        <taxon>metagenomes</taxon>
        <taxon>ecological metagenomes</taxon>
    </lineage>
</organism>
<reference evidence="1" key="1">
    <citation type="journal article" date="2015" name="Nature">
        <title>Complex archaea that bridge the gap between prokaryotes and eukaryotes.</title>
        <authorList>
            <person name="Spang A."/>
            <person name="Saw J.H."/>
            <person name="Jorgensen S.L."/>
            <person name="Zaremba-Niedzwiedzka K."/>
            <person name="Martijn J."/>
            <person name="Lind A.E."/>
            <person name="van Eijk R."/>
            <person name="Schleper C."/>
            <person name="Guy L."/>
            <person name="Ettema T.J."/>
        </authorList>
    </citation>
    <scope>NUCLEOTIDE SEQUENCE</scope>
</reference>
<gene>
    <name evidence="1" type="ORF">LCGC14_2813870</name>
</gene>
<feature type="non-terminal residue" evidence="1">
    <location>
        <position position="1"/>
    </location>
</feature>
<dbReference type="AlphaFoldDB" id="A0A0F8YJ45"/>
<feature type="non-terminal residue" evidence="1">
    <location>
        <position position="405"/>
    </location>
</feature>
<protein>
    <submittedName>
        <fullName evidence="1">Uncharacterized protein</fullName>
    </submittedName>
</protein>
<sequence length="405" mass="46405">VINSGNFSINDVFEISYYAPLSRKVDLGQNLLLLLQDSEGNDVPIDLIPIEGTGLFKYNRLLRTDSLLSLPLGGGKKLVHMTLSFLPQKVYNKSADQFVNITYKTGDGNIIYPYKESNKWAKPFTIVTYPKKVKLTMVDDFTQDMAIEKEFIEEREYIFNQDPAEALEAGEEYTRVSIDALVKEDYEFTFQLLEYEDELDFGTPRKDSIVWLQIGLMPKSKTKFLNTRALIKEYGVNPYFESLGTEEVTFRGPGTSAIGANKMFGRPLTYELGHQYSDYNAYGPYVWQWAKTDRTGKVTFNVSFNKDFLDDFTEIFGVMEGFNSVEDIVLYIRAFSSNFDWDDFAIDSPNQYIGSKDGDIYDGSSRLENYDFADLKLQDGTYLEGLINLHKKDIALGTNDYYSYE</sequence>
<accession>A0A0F8YJ45</accession>
<evidence type="ECO:0000313" key="1">
    <source>
        <dbReference type="EMBL" id="KKK81397.1"/>
    </source>
</evidence>
<comment type="caution">
    <text evidence="1">The sequence shown here is derived from an EMBL/GenBank/DDBJ whole genome shotgun (WGS) entry which is preliminary data.</text>
</comment>